<feature type="transmembrane region" description="Helical" evidence="12">
    <location>
        <begin position="335"/>
        <end position="353"/>
    </location>
</feature>
<organism evidence="14 15">
    <name type="scientific">Melghirimyces thermohalophilus</name>
    <dbReference type="NCBI Taxonomy" id="1236220"/>
    <lineage>
        <taxon>Bacteria</taxon>
        <taxon>Bacillati</taxon>
        <taxon>Bacillota</taxon>
        <taxon>Bacilli</taxon>
        <taxon>Bacillales</taxon>
        <taxon>Thermoactinomycetaceae</taxon>
        <taxon>Melghirimyces</taxon>
    </lineage>
</organism>
<keyword evidence="6" id="KW-0479">Metal-binding</keyword>
<dbReference type="GO" id="GO:0046872">
    <property type="term" value="F:metal ion binding"/>
    <property type="evidence" value="ECO:0007669"/>
    <property type="project" value="UniProtKB-KW"/>
</dbReference>
<feature type="transmembrane region" description="Helical" evidence="12">
    <location>
        <begin position="12"/>
        <end position="30"/>
    </location>
</feature>
<comment type="similarity">
    <text evidence="3">Belongs to the peptidase M50B family.</text>
</comment>
<evidence type="ECO:0000256" key="12">
    <source>
        <dbReference type="SAM" id="Phobius"/>
    </source>
</evidence>
<keyword evidence="9 12" id="KW-1133">Transmembrane helix</keyword>
<evidence type="ECO:0000256" key="11">
    <source>
        <dbReference type="ARBA" id="ARBA00023136"/>
    </source>
</evidence>
<feature type="transmembrane region" description="Helical" evidence="12">
    <location>
        <begin position="175"/>
        <end position="208"/>
    </location>
</feature>
<name>A0A1G6PAV2_9BACL</name>
<feature type="transmembrane region" description="Helical" evidence="12">
    <location>
        <begin position="50"/>
        <end position="72"/>
    </location>
</feature>
<gene>
    <name evidence="14" type="ORF">SAMN04488112_11619</name>
</gene>
<dbReference type="EMBL" id="FMZA01000016">
    <property type="protein sequence ID" value="SDC77138.1"/>
    <property type="molecule type" value="Genomic_DNA"/>
</dbReference>
<keyword evidence="7" id="KW-0378">Hydrolase</keyword>
<dbReference type="CDD" id="cd06160">
    <property type="entry name" value="S2P-M50_like_2"/>
    <property type="match status" value="1"/>
</dbReference>
<dbReference type="STRING" id="1236220.SAMN04488112_11619"/>
<dbReference type="RefSeq" id="WP_091571368.1">
    <property type="nucleotide sequence ID" value="NZ_FMZA01000016.1"/>
</dbReference>
<keyword evidence="10" id="KW-0482">Metalloprotease</keyword>
<keyword evidence="11 12" id="KW-0472">Membrane</keyword>
<dbReference type="Proteomes" id="UP000199387">
    <property type="component" value="Unassembled WGS sequence"/>
</dbReference>
<comment type="subcellular location">
    <subcellularLocation>
        <location evidence="2">Membrane</location>
        <topology evidence="2">Multi-pass membrane protein</topology>
    </subcellularLocation>
</comment>
<reference evidence="14 15" key="1">
    <citation type="submission" date="2016-10" db="EMBL/GenBank/DDBJ databases">
        <authorList>
            <person name="de Groot N.N."/>
        </authorList>
    </citation>
    <scope>NUCLEOTIDE SEQUENCE [LARGE SCALE GENOMIC DNA]</scope>
    <source>
        <strain evidence="14 15">DSM 45514</strain>
    </source>
</reference>
<feature type="domain" description="Peptidase M50" evidence="13">
    <location>
        <begin position="61"/>
        <end position="134"/>
    </location>
</feature>
<feature type="transmembrane region" description="Helical" evidence="12">
    <location>
        <begin position="84"/>
        <end position="102"/>
    </location>
</feature>
<evidence type="ECO:0000256" key="1">
    <source>
        <dbReference type="ARBA" id="ARBA00001947"/>
    </source>
</evidence>
<evidence type="ECO:0000256" key="7">
    <source>
        <dbReference type="ARBA" id="ARBA00022801"/>
    </source>
</evidence>
<evidence type="ECO:0000256" key="10">
    <source>
        <dbReference type="ARBA" id="ARBA00023049"/>
    </source>
</evidence>
<evidence type="ECO:0000256" key="4">
    <source>
        <dbReference type="ARBA" id="ARBA00022670"/>
    </source>
</evidence>
<dbReference type="PANTHER" id="PTHR39188:SF3">
    <property type="entry name" value="STAGE IV SPORULATION PROTEIN FB"/>
    <property type="match status" value="1"/>
</dbReference>
<evidence type="ECO:0000256" key="9">
    <source>
        <dbReference type="ARBA" id="ARBA00022989"/>
    </source>
</evidence>
<feature type="transmembrane region" description="Helical" evidence="12">
    <location>
        <begin position="114"/>
        <end position="134"/>
    </location>
</feature>
<protein>
    <submittedName>
        <fullName evidence="14">Zn-dependent protease (Includes SpoIVFB)</fullName>
    </submittedName>
</protein>
<dbReference type="GO" id="GO:0006508">
    <property type="term" value="P:proteolysis"/>
    <property type="evidence" value="ECO:0007669"/>
    <property type="project" value="UniProtKB-KW"/>
</dbReference>
<evidence type="ECO:0000256" key="3">
    <source>
        <dbReference type="ARBA" id="ARBA00007931"/>
    </source>
</evidence>
<keyword evidence="5 12" id="KW-0812">Transmembrane</keyword>
<sequence length="367" mass="41248">MGLQEKQPRKNPFKRIGAWVAILLSGLKFIPSLLKLGKFGGTLISMVVTVGAYALLFPWSFAIGLVIMIFIHEMGHVLAAKQKGLPVSAPAFIPFLGALIMLKRQPQNAETEAYVAFGGPLLGTVGAMAAYLLAIWTGYEVLYPIAFIGFFLNLFNLLPIHPLDGGRIVTAISRWLWVVGLILGLVMILVLWSPLLLLVWILFAFQLWESFLSRRRSDEQPVKVTVDLDPLRFESMGMTVPGEKHRRELPFTQYCTLSDREHRCDVFLPPIGLIHRFEGFKGAFRRIQLVGTERVETETGDVIRMKLVSTYVQGAEEKMLRTDREYYKVSSRTRLGYSLVYFGLAAFLGYMVFSGAPVPLMNQQVVS</sequence>
<feature type="domain" description="Peptidase M50" evidence="13">
    <location>
        <begin position="140"/>
        <end position="174"/>
    </location>
</feature>
<feature type="transmembrane region" description="Helical" evidence="12">
    <location>
        <begin position="141"/>
        <end position="163"/>
    </location>
</feature>
<keyword evidence="15" id="KW-1185">Reference proteome</keyword>
<evidence type="ECO:0000259" key="13">
    <source>
        <dbReference type="Pfam" id="PF02163"/>
    </source>
</evidence>
<evidence type="ECO:0000313" key="15">
    <source>
        <dbReference type="Proteomes" id="UP000199387"/>
    </source>
</evidence>
<comment type="cofactor">
    <cofactor evidence="1">
        <name>Zn(2+)</name>
        <dbReference type="ChEBI" id="CHEBI:29105"/>
    </cofactor>
</comment>
<evidence type="ECO:0000256" key="8">
    <source>
        <dbReference type="ARBA" id="ARBA00022833"/>
    </source>
</evidence>
<evidence type="ECO:0000256" key="6">
    <source>
        <dbReference type="ARBA" id="ARBA00022723"/>
    </source>
</evidence>
<dbReference type="InterPro" id="IPR008915">
    <property type="entry name" value="Peptidase_M50"/>
</dbReference>
<evidence type="ECO:0000256" key="2">
    <source>
        <dbReference type="ARBA" id="ARBA00004141"/>
    </source>
</evidence>
<accession>A0A1G6PAV2</accession>
<dbReference type="GO" id="GO:0016020">
    <property type="term" value="C:membrane"/>
    <property type="evidence" value="ECO:0007669"/>
    <property type="project" value="UniProtKB-SubCell"/>
</dbReference>
<dbReference type="Pfam" id="PF02163">
    <property type="entry name" value="Peptidase_M50"/>
    <property type="match status" value="2"/>
</dbReference>
<evidence type="ECO:0000256" key="5">
    <source>
        <dbReference type="ARBA" id="ARBA00022692"/>
    </source>
</evidence>
<keyword evidence="4 14" id="KW-0645">Protease</keyword>
<proteinExistence type="inferred from homology"/>
<dbReference type="AlphaFoldDB" id="A0A1G6PAV2"/>
<dbReference type="GO" id="GO:0008237">
    <property type="term" value="F:metallopeptidase activity"/>
    <property type="evidence" value="ECO:0007669"/>
    <property type="project" value="UniProtKB-KW"/>
</dbReference>
<keyword evidence="8" id="KW-0862">Zinc</keyword>
<dbReference type="PANTHER" id="PTHR39188">
    <property type="entry name" value="MEMBRANE-ASSOCIATED ZINC METALLOPROTEASE M50B"/>
    <property type="match status" value="1"/>
</dbReference>
<evidence type="ECO:0000313" key="14">
    <source>
        <dbReference type="EMBL" id="SDC77138.1"/>
    </source>
</evidence>